<dbReference type="AlphaFoldDB" id="A0A433QG71"/>
<evidence type="ECO:0000256" key="1">
    <source>
        <dbReference type="SAM" id="MobiDB-lite"/>
    </source>
</evidence>
<evidence type="ECO:0000313" key="3">
    <source>
        <dbReference type="EMBL" id="RUS28783.1"/>
    </source>
</evidence>
<feature type="compositionally biased region" description="Polar residues" evidence="1">
    <location>
        <begin position="657"/>
        <end position="666"/>
    </location>
</feature>
<proteinExistence type="predicted"/>
<dbReference type="SMART" id="SM01017">
    <property type="entry name" value="Arrestin_C"/>
    <property type="match status" value="1"/>
</dbReference>
<dbReference type="GO" id="GO:0005737">
    <property type="term" value="C:cytoplasm"/>
    <property type="evidence" value="ECO:0007669"/>
    <property type="project" value="TreeGrafter"/>
</dbReference>
<organism evidence="3 4">
    <name type="scientific">Jimgerdemannia flammicorona</name>
    <dbReference type="NCBI Taxonomy" id="994334"/>
    <lineage>
        <taxon>Eukaryota</taxon>
        <taxon>Fungi</taxon>
        <taxon>Fungi incertae sedis</taxon>
        <taxon>Mucoromycota</taxon>
        <taxon>Mucoromycotina</taxon>
        <taxon>Endogonomycetes</taxon>
        <taxon>Endogonales</taxon>
        <taxon>Endogonaceae</taxon>
        <taxon>Jimgerdemannia</taxon>
    </lineage>
</organism>
<protein>
    <recommendedName>
        <fullName evidence="2">Arrestin C-terminal-like domain-containing protein</fullName>
    </recommendedName>
</protein>
<feature type="compositionally biased region" description="Polar residues" evidence="1">
    <location>
        <begin position="677"/>
        <end position="687"/>
    </location>
</feature>
<dbReference type="GO" id="GO:0015031">
    <property type="term" value="P:protein transport"/>
    <property type="evidence" value="ECO:0007669"/>
    <property type="project" value="TreeGrafter"/>
</dbReference>
<evidence type="ECO:0000259" key="2">
    <source>
        <dbReference type="SMART" id="SM01017"/>
    </source>
</evidence>
<dbReference type="PANTHER" id="PTHR11188:SF17">
    <property type="entry name" value="FI21816P1"/>
    <property type="match status" value="1"/>
</dbReference>
<sequence length="727" mass="79612">MSNEDISTIAPQGIPTVVMPRPSRHSSLPSQRTSSLPSQRTSPVPSQRSSSLPSQRTSSLPNQRTSSLPSQRNSHSSHRNSRRASMRFPPVPALNRKRRVHPNTQLDPIAEIETPAPTLTLALERNLYFPGQTVKGQLWLDAKSYVGVERLRVAVIGKVRVMGDKPETPGVAPGLFDYKKDSRVLDVGLRLVRNWRLSTTEEKYDDGWVRTNDGTGVVDSAVRELIQIRQVLGMEPLDDDGGDDSVKISPLRAPSPSVSIRSTTKSAQDKFLLEPDHHLIPFELTIPETTSLPGTFQHQCFSISYTVVANLTYRFDPSSDRGHARASKTITLVPLIPTTTPIYNTPLTTPSKKTPITVRSRRPSGASTHSARDGCFGPLATSLLSHVASKPVPTGYIEQSVHIPYRAFVPGQPIPLKVHLANHSDIDEISRVMVQARLIRHVVVTAGLGETIEYTECAGVIGVFDGDIDDGSTQLSTVVPTSESHNGAGLTARKMDLDMKGLLQVPNDCAYTVFSDTTHGTFEVCYEVIVKVKVIEAVVGHGNASQKEGRAVALRQAAFPVIIGSVLTLDDAEKLVRRATGRERRAKKRLERICSNESIYNGICEPSANGLALRRVKSQLERTGSERSVSSRTSETNLNGVPVRRAKTRVERMGSVRSVSSGTSETTKTRVKRTESVRSVSSGTSETNVNDAVIRRANLRHQRMWSEFSASSLNSKQSVEGLPAYQP</sequence>
<feature type="compositionally biased region" description="Basic residues" evidence="1">
    <location>
        <begin position="75"/>
        <end position="85"/>
    </location>
</feature>
<comment type="caution">
    <text evidence="3">The sequence shown here is derived from an EMBL/GenBank/DDBJ whole genome shotgun (WGS) entry which is preliminary data.</text>
</comment>
<accession>A0A433QG71</accession>
<dbReference type="PANTHER" id="PTHR11188">
    <property type="entry name" value="ARRESTIN DOMAIN CONTAINING PROTEIN"/>
    <property type="match status" value="1"/>
</dbReference>
<feature type="region of interest" description="Disordered" evidence="1">
    <location>
        <begin position="1"/>
        <end position="105"/>
    </location>
</feature>
<dbReference type="InterPro" id="IPR011022">
    <property type="entry name" value="Arrestin_C-like"/>
</dbReference>
<feature type="region of interest" description="Disordered" evidence="1">
    <location>
        <begin position="652"/>
        <end position="687"/>
    </location>
</feature>
<feature type="compositionally biased region" description="Low complexity" evidence="1">
    <location>
        <begin position="37"/>
        <end position="61"/>
    </location>
</feature>
<gene>
    <name evidence="3" type="ORF">BC938DRAFT_481453</name>
</gene>
<feature type="domain" description="Arrestin C-terminal-like" evidence="2">
    <location>
        <begin position="393"/>
        <end position="568"/>
    </location>
</feature>
<evidence type="ECO:0000313" key="4">
    <source>
        <dbReference type="Proteomes" id="UP000274822"/>
    </source>
</evidence>
<name>A0A433QG71_9FUNG</name>
<dbReference type="EMBL" id="RBNJ01006145">
    <property type="protein sequence ID" value="RUS28783.1"/>
    <property type="molecule type" value="Genomic_DNA"/>
</dbReference>
<reference evidence="3 4" key="1">
    <citation type="journal article" date="2018" name="New Phytol.">
        <title>Phylogenomics of Endogonaceae and evolution of mycorrhizas within Mucoromycota.</title>
        <authorList>
            <person name="Chang Y."/>
            <person name="Desiro A."/>
            <person name="Na H."/>
            <person name="Sandor L."/>
            <person name="Lipzen A."/>
            <person name="Clum A."/>
            <person name="Barry K."/>
            <person name="Grigoriev I.V."/>
            <person name="Martin F.M."/>
            <person name="Stajich J.E."/>
            <person name="Smith M.E."/>
            <person name="Bonito G."/>
            <person name="Spatafora J.W."/>
        </authorList>
    </citation>
    <scope>NUCLEOTIDE SEQUENCE [LARGE SCALE GENOMIC DNA]</scope>
    <source>
        <strain evidence="3 4">AD002</strain>
    </source>
</reference>
<feature type="compositionally biased region" description="Polar residues" evidence="1">
    <location>
        <begin position="25"/>
        <end position="36"/>
    </location>
</feature>
<feature type="compositionally biased region" description="Polar residues" evidence="1">
    <location>
        <begin position="1"/>
        <end position="10"/>
    </location>
</feature>
<feature type="compositionally biased region" description="Polar residues" evidence="1">
    <location>
        <begin position="62"/>
        <end position="71"/>
    </location>
</feature>
<dbReference type="SUPFAM" id="SSF81296">
    <property type="entry name" value="E set domains"/>
    <property type="match status" value="1"/>
</dbReference>
<dbReference type="InterPro" id="IPR014756">
    <property type="entry name" value="Ig_E-set"/>
</dbReference>
<feature type="region of interest" description="Disordered" evidence="1">
    <location>
        <begin position="343"/>
        <end position="371"/>
    </location>
</feature>
<dbReference type="Gene3D" id="2.60.40.640">
    <property type="match status" value="2"/>
</dbReference>
<dbReference type="InterPro" id="IPR014752">
    <property type="entry name" value="Arrestin-like_C"/>
</dbReference>
<dbReference type="Proteomes" id="UP000274822">
    <property type="component" value="Unassembled WGS sequence"/>
</dbReference>
<dbReference type="Pfam" id="PF02752">
    <property type="entry name" value="Arrestin_C"/>
    <property type="match status" value="1"/>
</dbReference>
<dbReference type="InterPro" id="IPR050357">
    <property type="entry name" value="Arrestin_domain-protein"/>
</dbReference>
<keyword evidence="4" id="KW-1185">Reference proteome</keyword>